<dbReference type="InterPro" id="IPR011009">
    <property type="entry name" value="Kinase-like_dom_sf"/>
</dbReference>
<evidence type="ECO:0000256" key="3">
    <source>
        <dbReference type="ARBA" id="ARBA00022777"/>
    </source>
</evidence>
<dbReference type="PANTHER" id="PTHR43289">
    <property type="entry name" value="MITOGEN-ACTIVATED PROTEIN KINASE KINASE KINASE 20-RELATED"/>
    <property type="match status" value="1"/>
</dbReference>
<name>A0A8J3N2T5_9CHLR</name>
<dbReference type="Proteomes" id="UP000597444">
    <property type="component" value="Unassembled WGS sequence"/>
</dbReference>
<feature type="domain" description="Protein kinase" evidence="7">
    <location>
        <begin position="16"/>
        <end position="269"/>
    </location>
</feature>
<dbReference type="AlphaFoldDB" id="A0A8J3N2T5"/>
<dbReference type="InterPro" id="IPR017441">
    <property type="entry name" value="Protein_kinase_ATP_BS"/>
</dbReference>
<evidence type="ECO:0000256" key="1">
    <source>
        <dbReference type="ARBA" id="ARBA00022679"/>
    </source>
</evidence>
<evidence type="ECO:0000256" key="4">
    <source>
        <dbReference type="ARBA" id="ARBA00022840"/>
    </source>
</evidence>
<keyword evidence="3" id="KW-0418">Kinase</keyword>
<keyword evidence="1" id="KW-0808">Transferase</keyword>
<dbReference type="SMART" id="SM00220">
    <property type="entry name" value="S_TKc"/>
    <property type="match status" value="1"/>
</dbReference>
<protein>
    <recommendedName>
        <fullName evidence="7">Protein kinase domain-containing protein</fullName>
    </recommendedName>
</protein>
<organism evidence="8 9">
    <name type="scientific">Reticulibacter mediterranei</name>
    <dbReference type="NCBI Taxonomy" id="2778369"/>
    <lineage>
        <taxon>Bacteria</taxon>
        <taxon>Bacillati</taxon>
        <taxon>Chloroflexota</taxon>
        <taxon>Ktedonobacteria</taxon>
        <taxon>Ktedonobacterales</taxon>
        <taxon>Reticulibacteraceae</taxon>
        <taxon>Reticulibacter</taxon>
    </lineage>
</organism>
<feature type="compositionally biased region" description="Low complexity" evidence="6">
    <location>
        <begin position="320"/>
        <end position="337"/>
    </location>
</feature>
<feature type="compositionally biased region" description="Pro residues" evidence="6">
    <location>
        <begin position="345"/>
        <end position="358"/>
    </location>
</feature>
<dbReference type="Gene3D" id="1.10.510.10">
    <property type="entry name" value="Transferase(Phosphotransferase) domain 1"/>
    <property type="match status" value="1"/>
</dbReference>
<evidence type="ECO:0000313" key="8">
    <source>
        <dbReference type="EMBL" id="GHO93683.1"/>
    </source>
</evidence>
<evidence type="ECO:0000256" key="5">
    <source>
        <dbReference type="PROSITE-ProRule" id="PRU10141"/>
    </source>
</evidence>
<proteinExistence type="predicted"/>
<dbReference type="GO" id="GO:0004674">
    <property type="term" value="F:protein serine/threonine kinase activity"/>
    <property type="evidence" value="ECO:0007669"/>
    <property type="project" value="TreeGrafter"/>
</dbReference>
<dbReference type="SUPFAM" id="SSF56112">
    <property type="entry name" value="Protein kinase-like (PK-like)"/>
    <property type="match status" value="1"/>
</dbReference>
<comment type="caution">
    <text evidence="8">The sequence shown here is derived from an EMBL/GenBank/DDBJ whole genome shotgun (WGS) entry which is preliminary data.</text>
</comment>
<evidence type="ECO:0000256" key="6">
    <source>
        <dbReference type="SAM" id="MobiDB-lite"/>
    </source>
</evidence>
<keyword evidence="9" id="KW-1185">Reference proteome</keyword>
<dbReference type="PANTHER" id="PTHR43289:SF34">
    <property type="entry name" value="SERINE_THREONINE-PROTEIN KINASE YBDM-RELATED"/>
    <property type="match status" value="1"/>
</dbReference>
<dbReference type="Gene3D" id="2.60.120.560">
    <property type="entry name" value="Exo-inulinase, domain 1"/>
    <property type="match status" value="1"/>
</dbReference>
<accession>A0A8J3N2T5</accession>
<dbReference type="InterPro" id="IPR008271">
    <property type="entry name" value="Ser/Thr_kinase_AS"/>
</dbReference>
<dbReference type="PROSITE" id="PS50011">
    <property type="entry name" value="PROTEIN_KINASE_DOM"/>
    <property type="match status" value="1"/>
</dbReference>
<dbReference type="Pfam" id="PF00069">
    <property type="entry name" value="Pkinase"/>
    <property type="match status" value="1"/>
</dbReference>
<evidence type="ECO:0000259" key="7">
    <source>
        <dbReference type="PROSITE" id="PS50011"/>
    </source>
</evidence>
<keyword evidence="2 5" id="KW-0547">Nucleotide-binding</keyword>
<dbReference type="CDD" id="cd14014">
    <property type="entry name" value="STKc_PknB_like"/>
    <property type="match status" value="1"/>
</dbReference>
<keyword evidence="4 5" id="KW-0067">ATP-binding</keyword>
<dbReference type="PROSITE" id="PS00108">
    <property type="entry name" value="PROTEIN_KINASE_ST"/>
    <property type="match status" value="1"/>
</dbReference>
<dbReference type="EMBL" id="BNJK01000001">
    <property type="protein sequence ID" value="GHO93683.1"/>
    <property type="molecule type" value="Genomic_DNA"/>
</dbReference>
<dbReference type="Gene3D" id="3.30.200.20">
    <property type="entry name" value="Phosphorylase Kinase, domain 1"/>
    <property type="match status" value="1"/>
</dbReference>
<dbReference type="InterPro" id="IPR000719">
    <property type="entry name" value="Prot_kinase_dom"/>
</dbReference>
<reference evidence="8" key="1">
    <citation type="submission" date="2020-10" db="EMBL/GenBank/DDBJ databases">
        <title>Taxonomic study of unclassified bacteria belonging to the class Ktedonobacteria.</title>
        <authorList>
            <person name="Yabe S."/>
            <person name="Wang C.M."/>
            <person name="Zheng Y."/>
            <person name="Sakai Y."/>
            <person name="Cavaletti L."/>
            <person name="Monciardini P."/>
            <person name="Donadio S."/>
        </authorList>
    </citation>
    <scope>NUCLEOTIDE SEQUENCE</scope>
    <source>
        <strain evidence="8">ID150040</strain>
    </source>
</reference>
<feature type="region of interest" description="Disordered" evidence="6">
    <location>
        <begin position="316"/>
        <end position="361"/>
    </location>
</feature>
<evidence type="ECO:0000313" key="9">
    <source>
        <dbReference type="Proteomes" id="UP000597444"/>
    </source>
</evidence>
<dbReference type="GO" id="GO:0005524">
    <property type="term" value="F:ATP binding"/>
    <property type="evidence" value="ECO:0007669"/>
    <property type="project" value="UniProtKB-UniRule"/>
</dbReference>
<sequence length="609" mass="66205">MNEQKANAVGQQLGKYRLQRLLGVGGFADVYLGEHLHLGTLVAIKILRTKLTSEEVDVFHQEARRIARLSHPHIIRVFDFDVANMTPFLVMDYAPGGTLRHRHPKGSQVPLASIISYVHQIADALQYAHDQKLVHRDIKPENMLIDQRGNILLSDFGVAAIAHSTESQTIVELAGTLPYIAPEQLQGLPRPASDQYSLAVVVYEWITGSRPFQGTFAEVISQHMVRTPSPLYGHFPEITPGIENVIFKALSKEPHDRFPSIQDFAYALEQAYQEKVSFNWQPLGANTIASDPLTIKTPPEQQVNNNQYEIANAATEMAVSRTPSSSRPTMTPSSYSPISAHQPGSFPPSTPPAPMGPPKRPKQPWKLLAIVVPLFLILMAGAILLDTQPALLSRTVFQKATPTANAQATSIARATQTVVAQRTAVAQATTPEQLYSAITGMTPTFSDSLASQSARAWDSNGSCVFANGLYTISSTAGFFSRCLATKTNICNLAYQVEMTILNGDGGGGLIFRHANQEYRLRVGPDGGYDLVNGLATVTNGSSDAFQQGQNTTNLLTIVAQGSKITFYINSHFVKSVTDTASNCGQIGLFAVNFKGPGQSAFSNAKLWSL</sequence>
<feature type="binding site" evidence="5">
    <location>
        <position position="45"/>
    </location>
    <ligand>
        <name>ATP</name>
        <dbReference type="ChEBI" id="CHEBI:30616"/>
    </ligand>
</feature>
<dbReference type="RefSeq" id="WP_220204455.1">
    <property type="nucleotide sequence ID" value="NZ_BNJK01000001.1"/>
</dbReference>
<evidence type="ECO:0000256" key="2">
    <source>
        <dbReference type="ARBA" id="ARBA00022741"/>
    </source>
</evidence>
<gene>
    <name evidence="8" type="ORF">KSF_037310</name>
</gene>
<dbReference type="PROSITE" id="PS00107">
    <property type="entry name" value="PROTEIN_KINASE_ATP"/>
    <property type="match status" value="1"/>
</dbReference>